<evidence type="ECO:0008006" key="4">
    <source>
        <dbReference type="Google" id="ProtNLM"/>
    </source>
</evidence>
<dbReference type="RefSeq" id="WP_220166989.1">
    <property type="nucleotide sequence ID" value="NZ_JAIBOA010000009.1"/>
</dbReference>
<organism evidence="2 3">
    <name type="scientific">Actinomadura parmotrematis</name>
    <dbReference type="NCBI Taxonomy" id="2864039"/>
    <lineage>
        <taxon>Bacteria</taxon>
        <taxon>Bacillati</taxon>
        <taxon>Actinomycetota</taxon>
        <taxon>Actinomycetes</taxon>
        <taxon>Streptosporangiales</taxon>
        <taxon>Thermomonosporaceae</taxon>
        <taxon>Actinomadura</taxon>
    </lineage>
</organism>
<dbReference type="Proteomes" id="UP000774570">
    <property type="component" value="Unassembled WGS sequence"/>
</dbReference>
<evidence type="ECO:0000313" key="2">
    <source>
        <dbReference type="EMBL" id="MBW8483746.1"/>
    </source>
</evidence>
<evidence type="ECO:0000313" key="3">
    <source>
        <dbReference type="Proteomes" id="UP000774570"/>
    </source>
</evidence>
<name>A0ABS7FTX5_9ACTN</name>
<accession>A0ABS7FTX5</accession>
<proteinExistence type="predicted"/>
<dbReference type="InterPro" id="IPR015424">
    <property type="entry name" value="PyrdxlP-dep_Trfase"/>
</dbReference>
<dbReference type="Gene3D" id="3.90.1150.10">
    <property type="entry name" value="Aspartate Aminotransferase, domain 1"/>
    <property type="match status" value="1"/>
</dbReference>
<gene>
    <name evidence="2" type="ORF">K1Y72_15265</name>
</gene>
<reference evidence="2 3" key="1">
    <citation type="submission" date="2021-07" db="EMBL/GenBank/DDBJ databases">
        <title>Actinomadura sp. PM05-2 isolated from lichen.</title>
        <authorList>
            <person name="Somphong A."/>
            <person name="Phongsopitanun W."/>
            <person name="Tanasupawat S."/>
            <person name="Peongsungnone V."/>
        </authorList>
    </citation>
    <scope>NUCLEOTIDE SEQUENCE [LARGE SCALE GENOMIC DNA]</scope>
    <source>
        <strain evidence="2 3">PM05-2</strain>
    </source>
</reference>
<protein>
    <recommendedName>
        <fullName evidence="4">Aminotransferase class I/II-fold pyridoxal phosphate-dependent enzyme</fullName>
    </recommendedName>
</protein>
<feature type="compositionally biased region" description="Low complexity" evidence="1">
    <location>
        <begin position="20"/>
        <end position="33"/>
    </location>
</feature>
<keyword evidence="3" id="KW-1185">Reference proteome</keyword>
<dbReference type="SUPFAM" id="SSF53383">
    <property type="entry name" value="PLP-dependent transferases"/>
    <property type="match status" value="1"/>
</dbReference>
<sequence length="115" mass="11616">MIGRGGLARPPPRGRPRSGPPRAGRGAAVAGGRRGARLSGVAAGLHAVLRFPGGADEAALQDGLRARGVAVHTLEQYRSGGAPTGLVVGYGTPPEHGYAHALDTLTGGLAELLRR</sequence>
<evidence type="ECO:0000256" key="1">
    <source>
        <dbReference type="SAM" id="MobiDB-lite"/>
    </source>
</evidence>
<comment type="caution">
    <text evidence="2">The sequence shown here is derived from an EMBL/GenBank/DDBJ whole genome shotgun (WGS) entry which is preliminary data.</text>
</comment>
<dbReference type="EMBL" id="JAIBOA010000009">
    <property type="protein sequence ID" value="MBW8483746.1"/>
    <property type="molecule type" value="Genomic_DNA"/>
</dbReference>
<feature type="region of interest" description="Disordered" evidence="1">
    <location>
        <begin position="1"/>
        <end position="33"/>
    </location>
</feature>
<dbReference type="InterPro" id="IPR015422">
    <property type="entry name" value="PyrdxlP-dep_Trfase_small"/>
</dbReference>